<evidence type="ECO:0000256" key="6">
    <source>
        <dbReference type="PROSITE-ProRule" id="PRU01016"/>
    </source>
</evidence>
<feature type="region of interest" description="Disordered" evidence="9">
    <location>
        <begin position="382"/>
        <end position="404"/>
    </location>
</feature>
<dbReference type="RefSeq" id="WP_207825674.1">
    <property type="nucleotide sequence ID" value="NZ_CP062006.1"/>
</dbReference>
<feature type="active site" evidence="6">
    <location>
        <position position="92"/>
    </location>
</feature>
<evidence type="ECO:0000256" key="7">
    <source>
        <dbReference type="RuleBase" id="RU000416"/>
    </source>
</evidence>
<comment type="catalytic activity">
    <reaction evidence="5 8">
        <text>a 2'-deoxycytidine in DNA + S-adenosyl-L-methionine = a 5-methyl-2'-deoxycytidine in DNA + S-adenosyl-L-homocysteine + H(+)</text>
        <dbReference type="Rhea" id="RHEA:13681"/>
        <dbReference type="Rhea" id="RHEA-COMP:11369"/>
        <dbReference type="Rhea" id="RHEA-COMP:11370"/>
        <dbReference type="ChEBI" id="CHEBI:15378"/>
        <dbReference type="ChEBI" id="CHEBI:57856"/>
        <dbReference type="ChEBI" id="CHEBI:59789"/>
        <dbReference type="ChEBI" id="CHEBI:85452"/>
        <dbReference type="ChEBI" id="CHEBI:85454"/>
        <dbReference type="EC" id="2.1.1.37"/>
    </reaction>
</comment>
<dbReference type="PRINTS" id="PR00105">
    <property type="entry name" value="C5METTRFRASE"/>
</dbReference>
<dbReference type="PROSITE" id="PS51679">
    <property type="entry name" value="SAM_MT_C5"/>
    <property type="match status" value="1"/>
</dbReference>
<evidence type="ECO:0000256" key="8">
    <source>
        <dbReference type="RuleBase" id="RU000417"/>
    </source>
</evidence>
<name>A0ABX7SLT0_9CAUL</name>
<dbReference type="Pfam" id="PF00145">
    <property type="entry name" value="DNA_methylase"/>
    <property type="match status" value="1"/>
</dbReference>
<gene>
    <name evidence="10" type="ORF">IFE19_03410</name>
</gene>
<dbReference type="SUPFAM" id="SSF53335">
    <property type="entry name" value="S-adenosyl-L-methionine-dependent methyltransferases"/>
    <property type="match status" value="1"/>
</dbReference>
<dbReference type="InterPro" id="IPR001525">
    <property type="entry name" value="C5_MeTfrase"/>
</dbReference>
<accession>A0ABX7SLT0</accession>
<evidence type="ECO:0000256" key="1">
    <source>
        <dbReference type="ARBA" id="ARBA00022603"/>
    </source>
</evidence>
<keyword evidence="2 6" id="KW-0808">Transferase</keyword>
<dbReference type="PROSITE" id="PS00094">
    <property type="entry name" value="C5_MTASE_1"/>
    <property type="match status" value="1"/>
</dbReference>
<dbReference type="NCBIfam" id="TIGR00675">
    <property type="entry name" value="dcm"/>
    <property type="match status" value="1"/>
</dbReference>
<dbReference type="InterPro" id="IPR029063">
    <property type="entry name" value="SAM-dependent_MTases_sf"/>
</dbReference>
<evidence type="ECO:0000256" key="3">
    <source>
        <dbReference type="ARBA" id="ARBA00022691"/>
    </source>
</evidence>
<dbReference type="Gene3D" id="3.90.120.10">
    <property type="entry name" value="DNA Methylase, subunit A, domain 2"/>
    <property type="match status" value="1"/>
</dbReference>
<organism evidence="10 11">
    <name type="scientific">Brevundimonas pondensis</name>
    <dbReference type="NCBI Taxonomy" id="2774189"/>
    <lineage>
        <taxon>Bacteria</taxon>
        <taxon>Pseudomonadati</taxon>
        <taxon>Pseudomonadota</taxon>
        <taxon>Alphaproteobacteria</taxon>
        <taxon>Caulobacterales</taxon>
        <taxon>Caulobacteraceae</taxon>
        <taxon>Brevundimonas</taxon>
    </lineage>
</organism>
<protein>
    <recommendedName>
        <fullName evidence="8">Cytosine-specific methyltransferase</fullName>
        <ecNumber evidence="8">2.1.1.37</ecNumber>
    </recommendedName>
</protein>
<keyword evidence="1 6" id="KW-0489">Methyltransferase</keyword>
<dbReference type="Proteomes" id="UP000663942">
    <property type="component" value="Chromosome"/>
</dbReference>
<evidence type="ECO:0000256" key="5">
    <source>
        <dbReference type="ARBA" id="ARBA00047422"/>
    </source>
</evidence>
<dbReference type="PANTHER" id="PTHR10629:SF52">
    <property type="entry name" value="DNA (CYTOSINE-5)-METHYLTRANSFERASE 1"/>
    <property type="match status" value="1"/>
</dbReference>
<dbReference type="PROSITE" id="PS00095">
    <property type="entry name" value="C5_MTASE_2"/>
    <property type="match status" value="1"/>
</dbReference>
<comment type="similarity">
    <text evidence="6 7">Belongs to the class I-like SAM-binding methyltransferase superfamily. C5-methyltransferase family.</text>
</comment>
<dbReference type="GO" id="GO:0032259">
    <property type="term" value="P:methylation"/>
    <property type="evidence" value="ECO:0007669"/>
    <property type="project" value="UniProtKB-KW"/>
</dbReference>
<evidence type="ECO:0000256" key="2">
    <source>
        <dbReference type="ARBA" id="ARBA00022679"/>
    </source>
</evidence>
<dbReference type="Gene3D" id="3.40.50.150">
    <property type="entry name" value="Vaccinia Virus protein VP39"/>
    <property type="match status" value="1"/>
</dbReference>
<feature type="region of interest" description="Disordered" evidence="9">
    <location>
        <begin position="243"/>
        <end position="267"/>
    </location>
</feature>
<keyword evidence="4" id="KW-0680">Restriction system</keyword>
<evidence type="ECO:0000313" key="11">
    <source>
        <dbReference type="Proteomes" id="UP000663942"/>
    </source>
</evidence>
<evidence type="ECO:0000256" key="4">
    <source>
        <dbReference type="ARBA" id="ARBA00022747"/>
    </source>
</evidence>
<proteinExistence type="inferred from homology"/>
<dbReference type="InterPro" id="IPR018117">
    <property type="entry name" value="C5_DNA_meth_AS"/>
</dbReference>
<sequence>MPNFVSLFTGGGGLDLGLERAGWCGLFATDWDANAVASLKANQGRKIAPQRKAFNDAVVEQADIRALSGRHILERIGRSAGTIELLAGGPPCQSWSSAGHQLGFDDPRGKLVSDYLRIASDLDARWLLFENVRGLLTARGRDGQPGSALTEVREELLRRGWQTRVELLNAADYGVPQRRVRLILVGFRAGDAPVLPQPTHSNKHALDGLLPWVALADGLSSLSPLAPDEIIRPTGKLAEQLEHIPPGSGVKSPGKVETTRPGGHWGYKQGAFVTDPSLPARTVTASAQQDWIRDPRLGLRRLAPRECAALQTFPQDWVFDGKRADHYRLIGNAVPPVLAETIGASLLAHIEGSATLGKTAWTALQPLPTRLSSAIAYTRREELRNGHSRRSAGVRQSKIPAAGG</sequence>
<dbReference type="InterPro" id="IPR031303">
    <property type="entry name" value="C5_meth_CS"/>
</dbReference>
<reference evidence="10 11" key="1">
    <citation type="submission" date="2020-09" db="EMBL/GenBank/DDBJ databases">
        <title>Brevundimonas sp. LVF1 isolated from an oligotrophic pond in Goettingen, Germany.</title>
        <authorList>
            <person name="Friedrich I."/>
            <person name="Klassen A."/>
            <person name="Neubauer H."/>
            <person name="Schneider D."/>
            <person name="Hertel R."/>
            <person name="Daniel R."/>
        </authorList>
    </citation>
    <scope>NUCLEOTIDE SEQUENCE [LARGE SCALE GENOMIC DNA]</scope>
    <source>
        <strain evidence="10 11">LVF1</strain>
    </source>
</reference>
<evidence type="ECO:0000256" key="9">
    <source>
        <dbReference type="SAM" id="MobiDB-lite"/>
    </source>
</evidence>
<keyword evidence="3 6" id="KW-0949">S-adenosyl-L-methionine</keyword>
<dbReference type="GO" id="GO:0008168">
    <property type="term" value="F:methyltransferase activity"/>
    <property type="evidence" value="ECO:0007669"/>
    <property type="project" value="UniProtKB-KW"/>
</dbReference>
<keyword evidence="11" id="KW-1185">Reference proteome</keyword>
<dbReference type="PANTHER" id="PTHR10629">
    <property type="entry name" value="CYTOSINE-SPECIFIC METHYLTRANSFERASE"/>
    <property type="match status" value="1"/>
</dbReference>
<dbReference type="InterPro" id="IPR050390">
    <property type="entry name" value="C5-Methyltransferase"/>
</dbReference>
<evidence type="ECO:0000313" key="10">
    <source>
        <dbReference type="EMBL" id="QTC88453.1"/>
    </source>
</evidence>
<dbReference type="EMBL" id="CP062006">
    <property type="protein sequence ID" value="QTC88453.1"/>
    <property type="molecule type" value="Genomic_DNA"/>
</dbReference>
<dbReference type="EC" id="2.1.1.37" evidence="8"/>